<evidence type="ECO:0000256" key="2">
    <source>
        <dbReference type="ARBA" id="ARBA00023125"/>
    </source>
</evidence>
<evidence type="ECO:0000259" key="4">
    <source>
        <dbReference type="PROSITE" id="PS50949"/>
    </source>
</evidence>
<proteinExistence type="predicted"/>
<dbReference type="AlphaFoldDB" id="A0A917WYR7"/>
<reference evidence="5" key="2">
    <citation type="submission" date="2020-09" db="EMBL/GenBank/DDBJ databases">
        <authorList>
            <person name="Sun Q."/>
            <person name="Ohkuma M."/>
        </authorList>
    </citation>
    <scope>NUCLEOTIDE SEQUENCE</scope>
    <source>
        <strain evidence="5">JCM 19831</strain>
    </source>
</reference>
<dbReference type="CDD" id="cd07377">
    <property type="entry name" value="WHTH_GntR"/>
    <property type="match status" value="1"/>
</dbReference>
<dbReference type="Gene3D" id="1.10.10.10">
    <property type="entry name" value="Winged helix-like DNA-binding domain superfamily/Winged helix DNA-binding domain"/>
    <property type="match status" value="1"/>
</dbReference>
<dbReference type="SUPFAM" id="SSF48008">
    <property type="entry name" value="GntR ligand-binding domain-like"/>
    <property type="match status" value="1"/>
</dbReference>
<dbReference type="PRINTS" id="PR00035">
    <property type="entry name" value="HTHGNTR"/>
</dbReference>
<feature type="domain" description="HTH gntR-type" evidence="4">
    <location>
        <begin position="21"/>
        <end position="91"/>
    </location>
</feature>
<keyword evidence="2" id="KW-0238">DNA-binding</keyword>
<dbReference type="GO" id="GO:0003677">
    <property type="term" value="F:DNA binding"/>
    <property type="evidence" value="ECO:0007669"/>
    <property type="project" value="UniProtKB-KW"/>
</dbReference>
<dbReference type="EMBL" id="BMPI01000023">
    <property type="protein sequence ID" value="GGM40797.1"/>
    <property type="molecule type" value="Genomic_DNA"/>
</dbReference>
<dbReference type="InterPro" id="IPR011711">
    <property type="entry name" value="GntR_C"/>
</dbReference>
<protein>
    <submittedName>
        <fullName evidence="5">GntR family transcriptional regulator</fullName>
    </submittedName>
</protein>
<gene>
    <name evidence="5" type="ORF">GCM10007977_047810</name>
</gene>
<dbReference type="Pfam" id="PF07729">
    <property type="entry name" value="FCD"/>
    <property type="match status" value="1"/>
</dbReference>
<evidence type="ECO:0000256" key="1">
    <source>
        <dbReference type="ARBA" id="ARBA00023015"/>
    </source>
</evidence>
<dbReference type="InterPro" id="IPR036388">
    <property type="entry name" value="WH-like_DNA-bd_sf"/>
</dbReference>
<organism evidence="5 6">
    <name type="scientific">Dactylosporangium sucinum</name>
    <dbReference type="NCBI Taxonomy" id="1424081"/>
    <lineage>
        <taxon>Bacteria</taxon>
        <taxon>Bacillati</taxon>
        <taxon>Actinomycetota</taxon>
        <taxon>Actinomycetes</taxon>
        <taxon>Micromonosporales</taxon>
        <taxon>Micromonosporaceae</taxon>
        <taxon>Dactylosporangium</taxon>
    </lineage>
</organism>
<dbReference type="Pfam" id="PF00392">
    <property type="entry name" value="GntR"/>
    <property type="match status" value="1"/>
</dbReference>
<comment type="caution">
    <text evidence="5">The sequence shown here is derived from an EMBL/GenBank/DDBJ whole genome shotgun (WGS) entry which is preliminary data.</text>
</comment>
<dbReference type="SMART" id="SM00895">
    <property type="entry name" value="FCD"/>
    <property type="match status" value="1"/>
</dbReference>
<dbReference type="SMART" id="SM00345">
    <property type="entry name" value="HTH_GNTR"/>
    <property type="match status" value="1"/>
</dbReference>
<reference evidence="5" key="1">
    <citation type="journal article" date="2014" name="Int. J. Syst. Evol. Microbiol.">
        <title>Complete genome sequence of Corynebacterium casei LMG S-19264T (=DSM 44701T), isolated from a smear-ripened cheese.</title>
        <authorList>
            <consortium name="US DOE Joint Genome Institute (JGI-PGF)"/>
            <person name="Walter F."/>
            <person name="Albersmeier A."/>
            <person name="Kalinowski J."/>
            <person name="Ruckert C."/>
        </authorList>
    </citation>
    <scope>NUCLEOTIDE SEQUENCE</scope>
    <source>
        <strain evidence="5">JCM 19831</strain>
    </source>
</reference>
<evidence type="ECO:0000313" key="6">
    <source>
        <dbReference type="Proteomes" id="UP000642070"/>
    </source>
</evidence>
<dbReference type="Proteomes" id="UP000642070">
    <property type="component" value="Unassembled WGS sequence"/>
</dbReference>
<sequence>MSESEMSELPGRQHRMPLRTPRVAEAVAAQLRLRILEGDLVDGAELPPEAQLLQEFPASRPSLREAIRILETEGLLTVRRGKVGGIVVRSPTAHSAAYHMGLLLHSRSIPLTDLATARNLLEPFCAEQAALRDDHGAVGQRLRELNDEAEAVVADGPAFTGASVKFHEALVDAAGNQTLRMFAGMMESIWSVQERGWARRAADEASYPSVELRREVLRAHDSILKAIEAGDADLAGRVTRAHLKASQLYVASTDAPSVRVVDEYGMPRMDYDADRS</sequence>
<accession>A0A917WYR7</accession>
<evidence type="ECO:0000313" key="5">
    <source>
        <dbReference type="EMBL" id="GGM40797.1"/>
    </source>
</evidence>
<dbReference type="InterPro" id="IPR000524">
    <property type="entry name" value="Tscrpt_reg_HTH_GntR"/>
</dbReference>
<keyword evidence="3" id="KW-0804">Transcription</keyword>
<name>A0A917WYR7_9ACTN</name>
<dbReference type="InterPro" id="IPR008920">
    <property type="entry name" value="TF_FadR/GntR_C"/>
</dbReference>
<dbReference type="PANTHER" id="PTHR43537">
    <property type="entry name" value="TRANSCRIPTIONAL REGULATOR, GNTR FAMILY"/>
    <property type="match status" value="1"/>
</dbReference>
<keyword evidence="6" id="KW-1185">Reference proteome</keyword>
<dbReference type="PROSITE" id="PS50949">
    <property type="entry name" value="HTH_GNTR"/>
    <property type="match status" value="1"/>
</dbReference>
<dbReference type="SUPFAM" id="SSF46785">
    <property type="entry name" value="Winged helix' DNA-binding domain"/>
    <property type="match status" value="1"/>
</dbReference>
<dbReference type="GO" id="GO:0003700">
    <property type="term" value="F:DNA-binding transcription factor activity"/>
    <property type="evidence" value="ECO:0007669"/>
    <property type="project" value="InterPro"/>
</dbReference>
<dbReference type="InterPro" id="IPR036390">
    <property type="entry name" value="WH_DNA-bd_sf"/>
</dbReference>
<evidence type="ECO:0000256" key="3">
    <source>
        <dbReference type="ARBA" id="ARBA00023163"/>
    </source>
</evidence>
<dbReference type="PANTHER" id="PTHR43537:SF5">
    <property type="entry name" value="UXU OPERON TRANSCRIPTIONAL REGULATOR"/>
    <property type="match status" value="1"/>
</dbReference>
<keyword evidence="1" id="KW-0805">Transcription regulation</keyword>
<dbReference type="Gene3D" id="1.20.120.530">
    <property type="entry name" value="GntR ligand-binding domain-like"/>
    <property type="match status" value="1"/>
</dbReference>